<evidence type="ECO:0000313" key="1">
    <source>
        <dbReference type="EMBL" id="KKN04848.1"/>
    </source>
</evidence>
<accession>A0A0F9QHS3</accession>
<proteinExistence type="predicted"/>
<name>A0A0F9QHS3_9ZZZZ</name>
<gene>
    <name evidence="1" type="ORF">LCGC14_1093430</name>
</gene>
<sequence>MSLSDCIKCWDTPCTCGWNYRNYSIEGLEKMKRLLEKIVEFKKKFPDAEFSDDCIITKEIEDDRKFMKFINES</sequence>
<comment type="caution">
    <text evidence="1">The sequence shown here is derived from an EMBL/GenBank/DDBJ whole genome shotgun (WGS) entry which is preliminary data.</text>
</comment>
<organism evidence="1">
    <name type="scientific">marine sediment metagenome</name>
    <dbReference type="NCBI Taxonomy" id="412755"/>
    <lineage>
        <taxon>unclassified sequences</taxon>
        <taxon>metagenomes</taxon>
        <taxon>ecological metagenomes</taxon>
    </lineage>
</organism>
<dbReference type="EMBL" id="LAZR01004872">
    <property type="protein sequence ID" value="KKN04848.1"/>
    <property type="molecule type" value="Genomic_DNA"/>
</dbReference>
<dbReference type="AlphaFoldDB" id="A0A0F9QHS3"/>
<reference evidence="1" key="1">
    <citation type="journal article" date="2015" name="Nature">
        <title>Complex archaea that bridge the gap between prokaryotes and eukaryotes.</title>
        <authorList>
            <person name="Spang A."/>
            <person name="Saw J.H."/>
            <person name="Jorgensen S.L."/>
            <person name="Zaremba-Niedzwiedzka K."/>
            <person name="Martijn J."/>
            <person name="Lind A.E."/>
            <person name="van Eijk R."/>
            <person name="Schleper C."/>
            <person name="Guy L."/>
            <person name="Ettema T.J."/>
        </authorList>
    </citation>
    <scope>NUCLEOTIDE SEQUENCE</scope>
</reference>
<protein>
    <submittedName>
        <fullName evidence="1">Uncharacterized protein</fullName>
    </submittedName>
</protein>